<dbReference type="SUPFAM" id="SSF53850">
    <property type="entry name" value="Periplasmic binding protein-like II"/>
    <property type="match status" value="1"/>
</dbReference>
<dbReference type="InterPro" id="IPR050401">
    <property type="entry name" value="Cyclic_nucleotide_synthase"/>
</dbReference>
<dbReference type="Pfam" id="PF07714">
    <property type="entry name" value="PK_Tyr_Ser-Thr"/>
    <property type="match status" value="1"/>
</dbReference>
<evidence type="ECO:0000256" key="11">
    <source>
        <dbReference type="PROSITE-ProRule" id="PRU00087"/>
    </source>
</evidence>
<evidence type="ECO:0000313" key="17">
    <source>
        <dbReference type="EMBL" id="CAB9509368.1"/>
    </source>
</evidence>
<feature type="domain" description="Protein kinase" evidence="15">
    <location>
        <begin position="627"/>
        <end position="1017"/>
    </location>
</feature>
<dbReference type="InterPro" id="IPR000719">
    <property type="entry name" value="Prot_kinase_dom"/>
</dbReference>
<dbReference type="EMBL" id="CAICTM010000386">
    <property type="protein sequence ID" value="CAB9509368.1"/>
    <property type="molecule type" value="Genomic_DNA"/>
</dbReference>
<keyword evidence="14" id="KW-0732">Signal</keyword>
<feature type="compositionally biased region" description="Polar residues" evidence="13">
    <location>
        <begin position="685"/>
        <end position="703"/>
    </location>
</feature>
<evidence type="ECO:0000256" key="8">
    <source>
        <dbReference type="ARBA" id="ARBA00023136"/>
    </source>
</evidence>
<dbReference type="EC" id="4.6.1.2" evidence="2"/>
<dbReference type="PANTHER" id="PTHR11920:SF335">
    <property type="entry name" value="GUANYLATE CYCLASE"/>
    <property type="match status" value="1"/>
</dbReference>
<reference evidence="17" key="1">
    <citation type="submission" date="2020-06" db="EMBL/GenBank/DDBJ databases">
        <authorList>
            <consortium name="Plant Systems Biology data submission"/>
        </authorList>
    </citation>
    <scope>NUCLEOTIDE SEQUENCE</scope>
    <source>
        <strain evidence="17">D6</strain>
    </source>
</reference>
<dbReference type="SUPFAM" id="SSF56112">
    <property type="entry name" value="Protein kinase-like (PK-like)"/>
    <property type="match status" value="1"/>
</dbReference>
<dbReference type="InterPro" id="IPR001245">
    <property type="entry name" value="Ser-Thr/Tyr_kinase_cat_dom"/>
</dbReference>
<gene>
    <name evidence="17" type="ORF">SEMRO_387_G132070.1</name>
</gene>
<feature type="repeat" description="Filamin" evidence="11">
    <location>
        <begin position="507"/>
        <end position="545"/>
    </location>
</feature>
<evidence type="ECO:0000259" key="15">
    <source>
        <dbReference type="PROSITE" id="PS50011"/>
    </source>
</evidence>
<keyword evidence="7" id="KW-1133">Transmembrane helix</keyword>
<dbReference type="SMART" id="SM00044">
    <property type="entry name" value="CYCc"/>
    <property type="match status" value="1"/>
</dbReference>
<keyword evidence="4" id="KW-0812">Transmembrane</keyword>
<dbReference type="FunFam" id="3.30.70.1230:FF:000030">
    <property type="entry name" value="Si:ch211-215j19.12"/>
    <property type="match status" value="1"/>
</dbReference>
<accession>A0A9N8HG88</accession>
<comment type="subcellular location">
    <subcellularLocation>
        <location evidence="1">Membrane</location>
        <topology evidence="1">Single-pass membrane protein</topology>
    </subcellularLocation>
</comment>
<dbReference type="Pfam" id="PF12974">
    <property type="entry name" value="Phosphonate-bd"/>
    <property type="match status" value="1"/>
</dbReference>
<evidence type="ECO:0000256" key="9">
    <source>
        <dbReference type="ARBA" id="ARBA00023239"/>
    </source>
</evidence>
<dbReference type="PANTHER" id="PTHR11920">
    <property type="entry name" value="GUANYLYL CYCLASE"/>
    <property type="match status" value="1"/>
</dbReference>
<evidence type="ECO:0000256" key="1">
    <source>
        <dbReference type="ARBA" id="ARBA00004167"/>
    </source>
</evidence>
<dbReference type="PROSITE" id="PS00108">
    <property type="entry name" value="PROTEIN_KINASE_ST"/>
    <property type="match status" value="1"/>
</dbReference>
<feature type="region of interest" description="Disordered" evidence="13">
    <location>
        <begin position="657"/>
        <end position="737"/>
    </location>
</feature>
<keyword evidence="17" id="KW-0418">Kinase</keyword>
<dbReference type="OrthoDB" id="39098at2759"/>
<dbReference type="GO" id="GO:0004016">
    <property type="term" value="F:adenylate cyclase activity"/>
    <property type="evidence" value="ECO:0007669"/>
    <property type="project" value="TreeGrafter"/>
</dbReference>
<evidence type="ECO:0000256" key="14">
    <source>
        <dbReference type="SAM" id="SignalP"/>
    </source>
</evidence>
<evidence type="ECO:0000256" key="7">
    <source>
        <dbReference type="ARBA" id="ARBA00022989"/>
    </source>
</evidence>
<dbReference type="GO" id="GO:0007168">
    <property type="term" value="P:receptor guanylyl cyclase signaling pathway"/>
    <property type="evidence" value="ECO:0007669"/>
    <property type="project" value="TreeGrafter"/>
</dbReference>
<evidence type="ECO:0000256" key="5">
    <source>
        <dbReference type="ARBA" id="ARBA00022741"/>
    </source>
</evidence>
<proteinExistence type="predicted"/>
<dbReference type="SUPFAM" id="SSF81296">
    <property type="entry name" value="E set domains"/>
    <property type="match status" value="1"/>
</dbReference>
<dbReference type="CDD" id="cd07302">
    <property type="entry name" value="CHD"/>
    <property type="match status" value="1"/>
</dbReference>
<dbReference type="InterPro" id="IPR001054">
    <property type="entry name" value="A/G_cyclase"/>
</dbReference>
<name>A0A9N8HG88_9STRA</name>
<evidence type="ECO:0000256" key="12">
    <source>
        <dbReference type="PROSITE-ProRule" id="PRU10141"/>
    </source>
</evidence>
<dbReference type="InterPro" id="IPR013783">
    <property type="entry name" value="Ig-like_fold"/>
</dbReference>
<feature type="signal peptide" evidence="14">
    <location>
        <begin position="1"/>
        <end position="24"/>
    </location>
</feature>
<feature type="domain" description="Guanylate cyclase" evidence="16">
    <location>
        <begin position="1070"/>
        <end position="1202"/>
    </location>
</feature>
<dbReference type="GO" id="GO:0035556">
    <property type="term" value="P:intracellular signal transduction"/>
    <property type="evidence" value="ECO:0007669"/>
    <property type="project" value="InterPro"/>
</dbReference>
<dbReference type="Gene3D" id="1.10.510.10">
    <property type="entry name" value="Transferase(Phosphotransferase) domain 1"/>
    <property type="match status" value="1"/>
</dbReference>
<dbReference type="Gene3D" id="3.40.190.10">
    <property type="entry name" value="Periplasmic binding protein-like II"/>
    <property type="match status" value="1"/>
</dbReference>
<evidence type="ECO:0000313" key="18">
    <source>
        <dbReference type="Proteomes" id="UP001153069"/>
    </source>
</evidence>
<keyword evidence="3" id="KW-0723">Serine/threonine-protein kinase</keyword>
<evidence type="ECO:0000259" key="16">
    <source>
        <dbReference type="PROSITE" id="PS50125"/>
    </source>
</evidence>
<dbReference type="InterPro" id="IPR008271">
    <property type="entry name" value="Ser/Thr_kinase_AS"/>
</dbReference>
<keyword evidence="5 12" id="KW-0547">Nucleotide-binding</keyword>
<dbReference type="PROSITE" id="PS50194">
    <property type="entry name" value="FILAMIN_REPEAT"/>
    <property type="match status" value="1"/>
</dbReference>
<organism evidence="17 18">
    <name type="scientific">Seminavis robusta</name>
    <dbReference type="NCBI Taxonomy" id="568900"/>
    <lineage>
        <taxon>Eukaryota</taxon>
        <taxon>Sar</taxon>
        <taxon>Stramenopiles</taxon>
        <taxon>Ochrophyta</taxon>
        <taxon>Bacillariophyta</taxon>
        <taxon>Bacillariophyceae</taxon>
        <taxon>Bacillariophycidae</taxon>
        <taxon>Naviculales</taxon>
        <taxon>Naviculaceae</taxon>
        <taxon>Seminavis</taxon>
    </lineage>
</organism>
<dbReference type="InterPro" id="IPR014756">
    <property type="entry name" value="Ig_E-set"/>
</dbReference>
<dbReference type="GO" id="GO:0004383">
    <property type="term" value="F:guanylate cyclase activity"/>
    <property type="evidence" value="ECO:0007669"/>
    <property type="project" value="UniProtKB-EC"/>
</dbReference>
<dbReference type="InterPro" id="IPR017441">
    <property type="entry name" value="Protein_kinase_ATP_BS"/>
</dbReference>
<evidence type="ECO:0000256" key="6">
    <source>
        <dbReference type="ARBA" id="ARBA00022840"/>
    </source>
</evidence>
<comment type="caution">
    <text evidence="17">The sequence shown here is derived from an EMBL/GenBank/DDBJ whole genome shotgun (WGS) entry which is preliminary data.</text>
</comment>
<evidence type="ECO:0000256" key="13">
    <source>
        <dbReference type="SAM" id="MobiDB-lite"/>
    </source>
</evidence>
<keyword evidence="17" id="KW-0808">Transferase</keyword>
<keyword evidence="10" id="KW-0141">cGMP biosynthesis</keyword>
<dbReference type="PROSITE" id="PS00107">
    <property type="entry name" value="PROTEIN_KINASE_ATP"/>
    <property type="match status" value="1"/>
</dbReference>
<dbReference type="PROSITE" id="PS50011">
    <property type="entry name" value="PROTEIN_KINASE_DOM"/>
    <property type="match status" value="1"/>
</dbReference>
<dbReference type="Proteomes" id="UP001153069">
    <property type="component" value="Unassembled WGS sequence"/>
</dbReference>
<keyword evidence="8" id="KW-0472">Membrane</keyword>
<dbReference type="GO" id="GO:0005886">
    <property type="term" value="C:plasma membrane"/>
    <property type="evidence" value="ECO:0007669"/>
    <property type="project" value="TreeGrafter"/>
</dbReference>
<dbReference type="GO" id="GO:0001653">
    <property type="term" value="F:peptide receptor activity"/>
    <property type="evidence" value="ECO:0007669"/>
    <property type="project" value="TreeGrafter"/>
</dbReference>
<keyword evidence="6 12" id="KW-0067">ATP-binding</keyword>
<feature type="chain" id="PRO_5040124327" description="guanylate cyclase" evidence="14">
    <location>
        <begin position="25"/>
        <end position="1357"/>
    </location>
</feature>
<feature type="binding site" evidence="12">
    <location>
        <position position="658"/>
    </location>
    <ligand>
        <name>ATP</name>
        <dbReference type="ChEBI" id="CHEBI:30616"/>
    </ligand>
</feature>
<dbReference type="PRINTS" id="PR00109">
    <property type="entry name" value="TYRKINASE"/>
</dbReference>
<dbReference type="GO" id="GO:0005524">
    <property type="term" value="F:ATP binding"/>
    <property type="evidence" value="ECO:0007669"/>
    <property type="project" value="UniProtKB-UniRule"/>
</dbReference>
<evidence type="ECO:0000256" key="2">
    <source>
        <dbReference type="ARBA" id="ARBA00012202"/>
    </source>
</evidence>
<evidence type="ECO:0000256" key="4">
    <source>
        <dbReference type="ARBA" id="ARBA00022692"/>
    </source>
</evidence>
<keyword evidence="9" id="KW-0456">Lyase</keyword>
<dbReference type="InterPro" id="IPR017868">
    <property type="entry name" value="Filamin/ABP280_repeat-like"/>
</dbReference>
<dbReference type="PROSITE" id="PS50125">
    <property type="entry name" value="GUANYLATE_CYCLASE_2"/>
    <property type="match status" value="1"/>
</dbReference>
<dbReference type="SMART" id="SM00220">
    <property type="entry name" value="S_TKc"/>
    <property type="match status" value="1"/>
</dbReference>
<keyword evidence="18" id="KW-1185">Reference proteome</keyword>
<dbReference type="InterPro" id="IPR029787">
    <property type="entry name" value="Nucleotide_cyclase"/>
</dbReference>
<sequence>MKPLLKRALLLWVTLSSLVISIFGHGDVEHAVLSVAGQSTHYSDTFNISRGPLSCTTVVHQFNPRIHKPTYRVGVYASEGEKVAFQLYGTLFSDYLTETAGKRFNPPVAFELVPVSLSSLMELAENENVDFMFSSSSVFSCMATEYQAQPLATIINRRSARGYEYDLDVYGGVMFVLKDNEQVNSIEDFKGRTIGAGSITAMGGGQTQFYELFKHGLSYVADPKQVIFTKDERLVVQGLLDGDFEIGFARTDQIERHTNEDGEMLNDDAFKIINPHTHVLHDGKLFPFVSSTSLHPEWPVAALDHVDPSVAIEVQEALFAIRDHAMSLEINNSIRCDTTARIAQLAVNATTSGRFVGFRTARSYFQVRTKQEAAGFIQPDKDKAGDLHCIRGDTLYQDIECPTGHYKVTEDEFNRSCELVGLPCKDGYECYCQPCVQAFEVDVYNYSSVGETTGKKQQGCDKMSLCGEVQQIKEIVLHMFDNLERADPTIHVIMHLTDRDDILKATKLGNHTYEIRWSENKVGVGIVEIFFDGKQIPESPLRVQVVTRDCEIDYSGRGMTVVEDGNCHCGDNTIEVGEECVDVAVFAIVGAVVGLLIILIGTIIYMRYRAAKTDEIWQVHAEELHLDDPVEVIGQGSFGVVLLAEYRGTKVAMKRVLKSSSNRRNSSKNDTGTRRTLRSGFNAPESLSSNISIDGVDTSSSERIASPDSDDIEAPDSPNTRGSGKTSSDIGSGSTPSSRHFSVGFLTREFTNSRSKWAMKFPWLAKSDFPSQKVHDILGKDGSHASATRTMAQVLCLCFNEHSRRIEEFKTEMRVLARLRHPCITTVMGAVITPHRDPVMVMEYMEYGSLHDLLRNETMLLAGEIILPIIRDLAQGLRFLHSSKPPILHGDLKARNILIDGRFRAKLCDFGLSNKRASSISGTPFWLAPEYLTGMKHYNTSCDIYSVGIIIWEIYARKSPYEGENFKDVIRGVCNRRINKRPKIPLECPPKFVEIMQKCWSPDAPYRPAARNLDVMVMELSAQDAEPITEDDRVRKQRAGDLLNDIFPKHVADALKEGNKVEPEKHDMVTVIFSDIVSFTDISRQIGPEKVCDMLDRLYLKFDTCARKHNVFKVETIGDAWMGVTNLEGDQDLTHVRHIAEYAIDMVNLANTVMIDTEDPTRGFVNIRVGFHSGSVVSNVIGSSNKRYCLFGDTVNTASRMESNSVRNRILCSHRSYKLLKDQAPSMKIKCRGKIEVKGKGQMYVFWVGDNMLHARRHLKEKSVDFDFSNDGSMRDLFEPSESSASISENDVDAVFGEEKRRQEHANDQQFMNGLDETIDEIDEGVKMVNNALVSAEVIVNYQDALGAVNAPTEHCA</sequence>
<dbReference type="SUPFAM" id="SSF55073">
    <property type="entry name" value="Nucleotide cyclase"/>
    <property type="match status" value="1"/>
</dbReference>
<evidence type="ECO:0000256" key="10">
    <source>
        <dbReference type="ARBA" id="ARBA00023293"/>
    </source>
</evidence>
<dbReference type="Gene3D" id="3.30.70.1230">
    <property type="entry name" value="Nucleotide cyclase"/>
    <property type="match status" value="1"/>
</dbReference>
<feature type="compositionally biased region" description="Low complexity" evidence="13">
    <location>
        <begin position="726"/>
        <end position="737"/>
    </location>
</feature>
<protein>
    <recommendedName>
        <fullName evidence="2">guanylate cyclase</fullName>
        <ecNumber evidence="2">4.6.1.2</ecNumber>
    </recommendedName>
</protein>
<dbReference type="Gene3D" id="2.60.40.10">
    <property type="entry name" value="Immunoglobulins"/>
    <property type="match status" value="1"/>
</dbReference>
<dbReference type="Gene3D" id="3.30.200.20">
    <property type="entry name" value="Phosphorylase Kinase, domain 1"/>
    <property type="match status" value="1"/>
</dbReference>
<dbReference type="Pfam" id="PF00211">
    <property type="entry name" value="Guanylate_cyc"/>
    <property type="match status" value="1"/>
</dbReference>
<dbReference type="InterPro" id="IPR011009">
    <property type="entry name" value="Kinase-like_dom_sf"/>
</dbReference>
<dbReference type="GO" id="GO:0004674">
    <property type="term" value="F:protein serine/threonine kinase activity"/>
    <property type="evidence" value="ECO:0007669"/>
    <property type="project" value="UniProtKB-KW"/>
</dbReference>
<evidence type="ECO:0000256" key="3">
    <source>
        <dbReference type="ARBA" id="ARBA00022527"/>
    </source>
</evidence>